<keyword evidence="4" id="KW-1185">Reference proteome</keyword>
<accession>A0AAD5YHB6</accession>
<feature type="coiled-coil region" evidence="1">
    <location>
        <begin position="151"/>
        <end position="283"/>
    </location>
</feature>
<feature type="compositionally biased region" description="Polar residues" evidence="2">
    <location>
        <begin position="607"/>
        <end position="625"/>
    </location>
</feature>
<protein>
    <submittedName>
        <fullName evidence="3">Uncharacterized protein</fullName>
    </submittedName>
</protein>
<feature type="compositionally biased region" description="Low complexity" evidence="2">
    <location>
        <begin position="593"/>
        <end position="606"/>
    </location>
</feature>
<dbReference type="Proteomes" id="UP001212997">
    <property type="component" value="Unassembled WGS sequence"/>
</dbReference>
<feature type="region of interest" description="Disordered" evidence="2">
    <location>
        <begin position="593"/>
        <end position="641"/>
    </location>
</feature>
<evidence type="ECO:0000256" key="1">
    <source>
        <dbReference type="SAM" id="Coils"/>
    </source>
</evidence>
<dbReference type="Gene3D" id="1.10.287.1490">
    <property type="match status" value="1"/>
</dbReference>
<organism evidence="3 4">
    <name type="scientific">Meripilus lineatus</name>
    <dbReference type="NCBI Taxonomy" id="2056292"/>
    <lineage>
        <taxon>Eukaryota</taxon>
        <taxon>Fungi</taxon>
        <taxon>Dikarya</taxon>
        <taxon>Basidiomycota</taxon>
        <taxon>Agaricomycotina</taxon>
        <taxon>Agaricomycetes</taxon>
        <taxon>Polyporales</taxon>
        <taxon>Meripilaceae</taxon>
        <taxon>Meripilus</taxon>
    </lineage>
</organism>
<proteinExistence type="predicted"/>
<evidence type="ECO:0000313" key="3">
    <source>
        <dbReference type="EMBL" id="KAJ3490167.1"/>
    </source>
</evidence>
<feature type="region of interest" description="Disordered" evidence="2">
    <location>
        <begin position="539"/>
        <end position="559"/>
    </location>
</feature>
<comment type="caution">
    <text evidence="3">The sequence shown here is derived from an EMBL/GenBank/DDBJ whole genome shotgun (WGS) entry which is preliminary data.</text>
</comment>
<sequence>MNPEFFKRIPKPDLKGLKKKIEVAVTPKATSNKVEKPIPTYLGQPILPLNQLCAKAAKKSKSRKGKSAVIQRQSEIICQWRQEAVSQEFKCRAFEEQLHNTNWEVHRLHAVITEERGRLESLGQAADDEVARLNAHSNVLRDEYLSTSFNLKRAQEELTRTRQDAVDLQKEVNSQREALEAERSRIEKLEAEIKEAEGDHARLSIDIAVANDEVALVKGDLSSEKTLREEAQTSLTASQEEIRQLKERLREQDLELRKKDAIISDIQTQLNATQSAFDDYKEETKQLMLKKDDVIGALNQQSHELDRIALESCDEVIRVQDELDTAHIQIDSLTSQLTEERAAHCQTRLELTQTQAALKASQETAASELSAATARYNALSARLLAKEDALSAACAKLAATQDALEIAEEKIRAEVARLAILEAQLEEVESLAAAARLANEELISKNAELQVTLKDQETQIMVLTQSFQRECDAHQATLGDVQSLQTRLAVVSKDLKLATETKVVEEKQQLEQSKRSIEKLLAAKISRCDELERELTNLRGSSLSSTTSGPSTPLTSVTNMTPPARVAQKKAKGGNWFKSGGFSPIAASFKWSSTTPSPLAATPPSTDDTGSFNGTMGASVWSSPSFEGPTPPSTGGGLDRL</sequence>
<reference evidence="3" key="1">
    <citation type="submission" date="2022-07" db="EMBL/GenBank/DDBJ databases">
        <title>Genome Sequence of Physisporinus lineatus.</title>
        <authorList>
            <person name="Buettner E."/>
        </authorList>
    </citation>
    <scope>NUCLEOTIDE SEQUENCE</scope>
    <source>
        <strain evidence="3">VT162</strain>
    </source>
</reference>
<gene>
    <name evidence="3" type="ORF">NLI96_g1610</name>
</gene>
<feature type="compositionally biased region" description="Low complexity" evidence="2">
    <location>
        <begin position="540"/>
        <end position="556"/>
    </location>
</feature>
<feature type="coiled-coil region" evidence="1">
    <location>
        <begin position="390"/>
        <end position="459"/>
    </location>
</feature>
<dbReference type="EMBL" id="JANAWD010000032">
    <property type="protein sequence ID" value="KAJ3490167.1"/>
    <property type="molecule type" value="Genomic_DNA"/>
</dbReference>
<evidence type="ECO:0000256" key="2">
    <source>
        <dbReference type="SAM" id="MobiDB-lite"/>
    </source>
</evidence>
<dbReference type="AlphaFoldDB" id="A0AAD5YHB6"/>
<keyword evidence="1" id="KW-0175">Coiled coil</keyword>
<name>A0AAD5YHB6_9APHY</name>
<evidence type="ECO:0000313" key="4">
    <source>
        <dbReference type="Proteomes" id="UP001212997"/>
    </source>
</evidence>